<sequence length="326" mass="35069">MTELTDRYIFAAARNLPAAQREEFSRELAERIGDAIDARVDSGASAPEAAEHDALAELGNPSMLAADYTDRPLMLIGPGLYLIWKRLLILLESIVPPIVAAAVLLASLIEGRGWGSIGPAIGIAITVGVHVAFWTTLVFAAIERTDGGKKVDLGWAPDQLPQLPDVVRPHRRSDLVASLVYIALMLGFIVWQQFGGLVIEAEWMPVLDPALWSFWLPVIIGLLVVEAAFAVWIYLRDWSWPAAVANVAIGAAFAVPVLWLFGEGRLFSPELEAFAGANIDDDGMRALGAVFVLVIVGVAVWDAIDGIVKAARGGGRGTLEFPGNRS</sequence>
<keyword evidence="1" id="KW-0472">Membrane</keyword>
<organism evidence="2 3">
    <name type="scientific">Agromyces archimandritae</name>
    <dbReference type="NCBI Taxonomy" id="2781962"/>
    <lineage>
        <taxon>Bacteria</taxon>
        <taxon>Bacillati</taxon>
        <taxon>Actinomycetota</taxon>
        <taxon>Actinomycetes</taxon>
        <taxon>Micrococcales</taxon>
        <taxon>Microbacteriaceae</taxon>
        <taxon>Agromyces</taxon>
    </lineage>
</organism>
<dbReference type="Proteomes" id="UP000671914">
    <property type="component" value="Chromosome"/>
</dbReference>
<reference evidence="2" key="1">
    <citation type="submission" date="2021-03" db="EMBL/GenBank/DDBJ databases">
        <title>Agromyces archimandritus sp. nov., isolated from the cockroach Archimandrita tessellata.</title>
        <authorList>
            <person name="Guzman J."/>
            <person name="Ortuzar M."/>
            <person name="Poehlein A."/>
            <person name="Daniel R."/>
            <person name="Trujillo M."/>
            <person name="Vilcinskas A."/>
        </authorList>
    </citation>
    <scope>NUCLEOTIDE SEQUENCE</scope>
    <source>
        <strain evidence="2">G127AT</strain>
    </source>
</reference>
<gene>
    <name evidence="2" type="ORF">G127AT_03740</name>
</gene>
<evidence type="ECO:0000313" key="2">
    <source>
        <dbReference type="EMBL" id="QTX05350.1"/>
    </source>
</evidence>
<dbReference type="NCBIfam" id="NF038403">
    <property type="entry name" value="perm_prefix_1"/>
    <property type="match status" value="1"/>
</dbReference>
<dbReference type="RefSeq" id="WP_210900013.1">
    <property type="nucleotide sequence ID" value="NZ_CP071696.1"/>
</dbReference>
<feature type="transmembrane region" description="Helical" evidence="1">
    <location>
        <begin position="286"/>
        <end position="304"/>
    </location>
</feature>
<dbReference type="AlphaFoldDB" id="A0A975FNC6"/>
<keyword evidence="1" id="KW-0812">Transmembrane</keyword>
<evidence type="ECO:0000256" key="1">
    <source>
        <dbReference type="SAM" id="Phobius"/>
    </source>
</evidence>
<proteinExistence type="predicted"/>
<feature type="transmembrane region" description="Helical" evidence="1">
    <location>
        <begin position="175"/>
        <end position="194"/>
    </location>
</feature>
<feature type="transmembrane region" description="Helical" evidence="1">
    <location>
        <begin position="121"/>
        <end position="142"/>
    </location>
</feature>
<feature type="transmembrane region" description="Helical" evidence="1">
    <location>
        <begin position="87"/>
        <end position="109"/>
    </location>
</feature>
<dbReference type="KEGG" id="aarc:G127AT_03740"/>
<name>A0A975FNC6_9MICO</name>
<dbReference type="EMBL" id="CP071696">
    <property type="protein sequence ID" value="QTX05350.1"/>
    <property type="molecule type" value="Genomic_DNA"/>
</dbReference>
<feature type="transmembrane region" description="Helical" evidence="1">
    <location>
        <begin position="214"/>
        <end position="235"/>
    </location>
</feature>
<protein>
    <submittedName>
        <fullName evidence="2">Uncharacterized protein</fullName>
    </submittedName>
</protein>
<evidence type="ECO:0000313" key="3">
    <source>
        <dbReference type="Proteomes" id="UP000671914"/>
    </source>
</evidence>
<keyword evidence="1" id="KW-1133">Transmembrane helix</keyword>
<dbReference type="InterPro" id="IPR047928">
    <property type="entry name" value="Perm_prefix_1"/>
</dbReference>
<feature type="transmembrane region" description="Helical" evidence="1">
    <location>
        <begin position="242"/>
        <end position="261"/>
    </location>
</feature>
<keyword evidence="3" id="KW-1185">Reference proteome</keyword>
<accession>A0A975FNC6</accession>